<reference evidence="1 2" key="1">
    <citation type="journal article" date="2018" name="Microbiome">
        <title>Fine metagenomic profile of the Mediterranean stratified and mixed water columns revealed by assembly and recruitment.</title>
        <authorList>
            <person name="Haro-Moreno J.M."/>
            <person name="Lopez-Perez M."/>
            <person name="De La Torre J.R."/>
            <person name="Picazo A."/>
            <person name="Camacho A."/>
            <person name="Rodriguez-Valera F."/>
        </authorList>
    </citation>
    <scope>NUCLEOTIDE SEQUENCE [LARGE SCALE GENOMIC DNA]</scope>
    <source>
        <strain evidence="1">MED-G83</strain>
    </source>
</reference>
<comment type="caution">
    <text evidence="1">The sequence shown here is derived from an EMBL/GenBank/DDBJ whole genome shotgun (WGS) entry which is preliminary data.</text>
</comment>
<organism evidence="1 2">
    <name type="scientific">SAR86 cluster bacterium</name>
    <dbReference type="NCBI Taxonomy" id="2030880"/>
    <lineage>
        <taxon>Bacteria</taxon>
        <taxon>Pseudomonadati</taxon>
        <taxon>Pseudomonadota</taxon>
        <taxon>Gammaproteobacteria</taxon>
        <taxon>SAR86 cluster</taxon>
    </lineage>
</organism>
<keyword evidence="1" id="KW-0540">Nuclease</keyword>
<dbReference type="Proteomes" id="UP000252147">
    <property type="component" value="Unassembled WGS sequence"/>
</dbReference>
<gene>
    <name evidence="1" type="ORF">DBW97_04910</name>
</gene>
<name>A0A368BJJ9_9GAMM</name>
<accession>A0A368BJJ9</accession>
<protein>
    <submittedName>
        <fullName evidence="1">HNH endonuclease</fullName>
    </submittedName>
</protein>
<proteinExistence type="predicted"/>
<keyword evidence="1" id="KW-0255">Endonuclease</keyword>
<dbReference type="EMBL" id="QOPD01000010">
    <property type="protein sequence ID" value="RCL37411.1"/>
    <property type="molecule type" value="Genomic_DNA"/>
</dbReference>
<evidence type="ECO:0000313" key="1">
    <source>
        <dbReference type="EMBL" id="RCL37411.1"/>
    </source>
</evidence>
<sequence length="342" mass="37357">MALYSGGSSGNYERIFLSGTLPDELDGYGAISFDVMGLQNGGSPGENEPDGIGLASSDGIDCIEFISYEGTMTAARSSNDEGGSACDGVESIDVGVYEVGDNPDQSIQKRGQGEKGSDFYWTGPAQATPDSLNIEQIIGELIARPETTLFGTAVKVGTPQTPQYDRPYTWLDEDDDCISDRHEILIAQHIDDDEAHPLVMSGCYVDSGKWYDAYEGEYYYFASQVQIDHVVALYDAWYSGLGNLSSDEQSNFANVGTIEGNSMPETSHEFLAVGAISNSEKSNLGPTEWMPREAYHCTYLKKIVLVKSSNELYFTQGDYDFIKAREDECGSDPLPELPPNEQ</sequence>
<dbReference type="GO" id="GO:0004519">
    <property type="term" value="F:endonuclease activity"/>
    <property type="evidence" value="ECO:0007669"/>
    <property type="project" value="UniProtKB-KW"/>
</dbReference>
<dbReference type="AlphaFoldDB" id="A0A368BJJ9"/>
<evidence type="ECO:0000313" key="2">
    <source>
        <dbReference type="Proteomes" id="UP000252147"/>
    </source>
</evidence>
<keyword evidence="1" id="KW-0378">Hydrolase</keyword>